<dbReference type="AlphaFoldDB" id="A0A9Q0S6D2"/>
<keyword evidence="2" id="KW-1185">Reference proteome</keyword>
<comment type="caution">
    <text evidence="1">The sequence shown here is derived from an EMBL/GenBank/DDBJ whole genome shotgun (WGS) entry which is preliminary data.</text>
</comment>
<evidence type="ECO:0000313" key="1">
    <source>
        <dbReference type="EMBL" id="KAJ6646884.1"/>
    </source>
</evidence>
<dbReference type="Proteomes" id="UP001151699">
    <property type="component" value="Chromosome A"/>
</dbReference>
<evidence type="ECO:0000313" key="2">
    <source>
        <dbReference type="Proteomes" id="UP001151699"/>
    </source>
</evidence>
<protein>
    <submittedName>
        <fullName evidence="1">Uncharacterized protein</fullName>
    </submittedName>
</protein>
<dbReference type="EMBL" id="WJQU01000001">
    <property type="protein sequence ID" value="KAJ6646884.1"/>
    <property type="molecule type" value="Genomic_DNA"/>
</dbReference>
<proteinExistence type="predicted"/>
<sequence>MGAITIEAGSSISYLTNNVTVACPCQSFIFKFTKHMAEDCVNYSYEKIYITVTKKQIDMFRPVQRMRLLCLSIRLNQILKQ</sequence>
<gene>
    <name evidence="1" type="ORF">Bhyg_02098</name>
</gene>
<reference evidence="1" key="1">
    <citation type="submission" date="2022-07" db="EMBL/GenBank/DDBJ databases">
        <authorList>
            <person name="Trinca V."/>
            <person name="Uliana J.V.C."/>
            <person name="Torres T.T."/>
            <person name="Ward R.J."/>
            <person name="Monesi N."/>
        </authorList>
    </citation>
    <scope>NUCLEOTIDE SEQUENCE</scope>
    <source>
        <strain evidence="1">HSMRA1968</strain>
        <tissue evidence="1">Whole embryos</tissue>
    </source>
</reference>
<name>A0A9Q0S6D2_9DIPT</name>
<organism evidence="1 2">
    <name type="scientific">Pseudolycoriella hygida</name>
    <dbReference type="NCBI Taxonomy" id="35572"/>
    <lineage>
        <taxon>Eukaryota</taxon>
        <taxon>Metazoa</taxon>
        <taxon>Ecdysozoa</taxon>
        <taxon>Arthropoda</taxon>
        <taxon>Hexapoda</taxon>
        <taxon>Insecta</taxon>
        <taxon>Pterygota</taxon>
        <taxon>Neoptera</taxon>
        <taxon>Endopterygota</taxon>
        <taxon>Diptera</taxon>
        <taxon>Nematocera</taxon>
        <taxon>Sciaroidea</taxon>
        <taxon>Sciaridae</taxon>
        <taxon>Pseudolycoriella</taxon>
    </lineage>
</organism>
<accession>A0A9Q0S6D2</accession>